<accession>A0ABR2DUV8</accession>
<organism evidence="1 2">
    <name type="scientific">Hibiscus sabdariffa</name>
    <name type="common">roselle</name>
    <dbReference type="NCBI Taxonomy" id="183260"/>
    <lineage>
        <taxon>Eukaryota</taxon>
        <taxon>Viridiplantae</taxon>
        <taxon>Streptophyta</taxon>
        <taxon>Embryophyta</taxon>
        <taxon>Tracheophyta</taxon>
        <taxon>Spermatophyta</taxon>
        <taxon>Magnoliopsida</taxon>
        <taxon>eudicotyledons</taxon>
        <taxon>Gunneridae</taxon>
        <taxon>Pentapetalae</taxon>
        <taxon>rosids</taxon>
        <taxon>malvids</taxon>
        <taxon>Malvales</taxon>
        <taxon>Malvaceae</taxon>
        <taxon>Malvoideae</taxon>
        <taxon>Hibiscus</taxon>
    </lineage>
</organism>
<evidence type="ECO:0000313" key="1">
    <source>
        <dbReference type="EMBL" id="KAK8546317.1"/>
    </source>
</evidence>
<gene>
    <name evidence="1" type="ORF">V6N12_027105</name>
</gene>
<sequence>MIIVLQARWMYASDVSMQITWTLAFAAACASAGITVLIGNDLNKCAAPGSRLPQQWPSLAGSPCPRRF</sequence>
<dbReference type="Proteomes" id="UP001472677">
    <property type="component" value="Unassembled WGS sequence"/>
</dbReference>
<evidence type="ECO:0000313" key="2">
    <source>
        <dbReference type="Proteomes" id="UP001472677"/>
    </source>
</evidence>
<evidence type="ECO:0008006" key="3">
    <source>
        <dbReference type="Google" id="ProtNLM"/>
    </source>
</evidence>
<comment type="caution">
    <text evidence="1">The sequence shown here is derived from an EMBL/GenBank/DDBJ whole genome shotgun (WGS) entry which is preliminary data.</text>
</comment>
<reference evidence="1 2" key="1">
    <citation type="journal article" date="2024" name="G3 (Bethesda)">
        <title>Genome assembly of Hibiscus sabdariffa L. provides insights into metabolisms of medicinal natural products.</title>
        <authorList>
            <person name="Kim T."/>
        </authorList>
    </citation>
    <scope>NUCLEOTIDE SEQUENCE [LARGE SCALE GENOMIC DNA]</scope>
    <source>
        <strain evidence="1">TK-2024</strain>
        <tissue evidence="1">Old leaves</tissue>
    </source>
</reference>
<name>A0ABR2DUV8_9ROSI</name>
<dbReference type="EMBL" id="JBBPBM010000023">
    <property type="protein sequence ID" value="KAK8546317.1"/>
    <property type="molecule type" value="Genomic_DNA"/>
</dbReference>
<protein>
    <recommendedName>
        <fullName evidence="3">CASP-like protein</fullName>
    </recommendedName>
</protein>
<keyword evidence="2" id="KW-1185">Reference proteome</keyword>
<proteinExistence type="predicted"/>